<dbReference type="AlphaFoldDB" id="A0AAV7UWG6"/>
<protein>
    <submittedName>
        <fullName evidence="2">Uncharacterized protein</fullName>
    </submittedName>
</protein>
<comment type="caution">
    <text evidence="2">The sequence shown here is derived from an EMBL/GenBank/DDBJ whole genome shotgun (WGS) entry which is preliminary data.</text>
</comment>
<gene>
    <name evidence="2" type="ORF">NDU88_001576</name>
</gene>
<proteinExistence type="predicted"/>
<dbReference type="EMBL" id="JANPWB010000004">
    <property type="protein sequence ID" value="KAJ1192264.1"/>
    <property type="molecule type" value="Genomic_DNA"/>
</dbReference>
<accession>A0AAV7UWG6</accession>
<feature type="compositionally biased region" description="Basic and acidic residues" evidence="1">
    <location>
        <begin position="1"/>
        <end position="10"/>
    </location>
</feature>
<reference evidence="2" key="1">
    <citation type="journal article" date="2022" name="bioRxiv">
        <title>Sequencing and chromosome-scale assembly of the giantPleurodeles waltlgenome.</title>
        <authorList>
            <person name="Brown T."/>
            <person name="Elewa A."/>
            <person name="Iarovenko S."/>
            <person name="Subramanian E."/>
            <person name="Araus A.J."/>
            <person name="Petzold A."/>
            <person name="Susuki M."/>
            <person name="Suzuki K.-i.T."/>
            <person name="Hayashi T."/>
            <person name="Toyoda A."/>
            <person name="Oliveira C."/>
            <person name="Osipova E."/>
            <person name="Leigh N.D."/>
            <person name="Simon A."/>
            <person name="Yun M.H."/>
        </authorList>
    </citation>
    <scope>NUCLEOTIDE SEQUENCE</scope>
    <source>
        <strain evidence="2">20211129_DDA</strain>
        <tissue evidence="2">Liver</tissue>
    </source>
</reference>
<evidence type="ECO:0000313" key="2">
    <source>
        <dbReference type="EMBL" id="KAJ1192264.1"/>
    </source>
</evidence>
<feature type="region of interest" description="Disordered" evidence="1">
    <location>
        <begin position="1"/>
        <end position="165"/>
    </location>
</feature>
<name>A0AAV7UWG6_PLEWA</name>
<organism evidence="2 3">
    <name type="scientific">Pleurodeles waltl</name>
    <name type="common">Iberian ribbed newt</name>
    <dbReference type="NCBI Taxonomy" id="8319"/>
    <lineage>
        <taxon>Eukaryota</taxon>
        <taxon>Metazoa</taxon>
        <taxon>Chordata</taxon>
        <taxon>Craniata</taxon>
        <taxon>Vertebrata</taxon>
        <taxon>Euteleostomi</taxon>
        <taxon>Amphibia</taxon>
        <taxon>Batrachia</taxon>
        <taxon>Caudata</taxon>
        <taxon>Salamandroidea</taxon>
        <taxon>Salamandridae</taxon>
        <taxon>Pleurodelinae</taxon>
        <taxon>Pleurodeles</taxon>
    </lineage>
</organism>
<dbReference type="Proteomes" id="UP001066276">
    <property type="component" value="Chromosome 2_2"/>
</dbReference>
<evidence type="ECO:0000256" key="1">
    <source>
        <dbReference type="SAM" id="MobiDB-lite"/>
    </source>
</evidence>
<evidence type="ECO:0000313" key="3">
    <source>
        <dbReference type="Proteomes" id="UP001066276"/>
    </source>
</evidence>
<keyword evidence="3" id="KW-1185">Reference proteome</keyword>
<sequence>MSHRGPDSRGMRGHQYQRPDSAAERAYAGTKACHSKSKDQGATADPRPPGTKHEQLQRSVASHSRRGEEAPPHQHGAVAQQEPAAQTSPQEAPRAPDSAVSAAGRPRSSPHRSVGEADSVGEPLSAVSAPVARSQRAHWSSQSLRGPCGLCAPTGPQKGDPQQTH</sequence>